<keyword evidence="3" id="KW-1003">Cell membrane</keyword>
<dbReference type="Proteomes" id="UP001460270">
    <property type="component" value="Unassembled WGS sequence"/>
</dbReference>
<comment type="subcellular location">
    <subcellularLocation>
        <location evidence="2">Cell membrane</location>
        <topology evidence="2">Multi-pass membrane protein</topology>
    </subcellularLocation>
    <subcellularLocation>
        <location evidence="1">Cytoplasm</location>
    </subcellularLocation>
</comment>
<dbReference type="AlphaFoldDB" id="A0AAW0NJE7"/>
<dbReference type="InterPro" id="IPR013312">
    <property type="entry name" value="GPR40-rel_orph"/>
</dbReference>
<evidence type="ECO:0000256" key="1">
    <source>
        <dbReference type="ARBA" id="ARBA00004496"/>
    </source>
</evidence>
<feature type="domain" description="G-protein coupled receptors family 1 profile" evidence="14">
    <location>
        <begin position="544"/>
        <end position="789"/>
    </location>
</feature>
<evidence type="ECO:0000256" key="9">
    <source>
        <dbReference type="ARBA" id="ARBA00023170"/>
    </source>
</evidence>
<dbReference type="GO" id="GO:0071398">
    <property type="term" value="P:cellular response to fatty acid"/>
    <property type="evidence" value="ECO:0007669"/>
    <property type="project" value="TreeGrafter"/>
</dbReference>
<evidence type="ECO:0000256" key="12">
    <source>
        <dbReference type="SAM" id="MobiDB-lite"/>
    </source>
</evidence>
<keyword evidence="11" id="KW-0175">Coiled coil</keyword>
<dbReference type="PANTHER" id="PTHR45822">
    <property type="entry name" value="FREE FATTY ACID RECEPTOR 2-RELATED"/>
    <property type="match status" value="1"/>
</dbReference>
<evidence type="ECO:0000256" key="4">
    <source>
        <dbReference type="ARBA" id="ARBA00022490"/>
    </source>
</evidence>
<feature type="coiled-coil region" evidence="11">
    <location>
        <begin position="272"/>
        <end position="346"/>
    </location>
</feature>
<feature type="transmembrane region" description="Helical" evidence="13">
    <location>
        <begin position="644"/>
        <end position="666"/>
    </location>
</feature>
<organism evidence="15 16">
    <name type="scientific">Mugilogobius chulae</name>
    <name type="common">yellowstripe goby</name>
    <dbReference type="NCBI Taxonomy" id="88201"/>
    <lineage>
        <taxon>Eukaryota</taxon>
        <taxon>Metazoa</taxon>
        <taxon>Chordata</taxon>
        <taxon>Craniata</taxon>
        <taxon>Vertebrata</taxon>
        <taxon>Euteleostomi</taxon>
        <taxon>Actinopterygii</taxon>
        <taxon>Neopterygii</taxon>
        <taxon>Teleostei</taxon>
        <taxon>Neoteleostei</taxon>
        <taxon>Acanthomorphata</taxon>
        <taxon>Gobiaria</taxon>
        <taxon>Gobiiformes</taxon>
        <taxon>Gobioidei</taxon>
        <taxon>Gobiidae</taxon>
        <taxon>Gobionellinae</taxon>
        <taxon>Mugilogobius</taxon>
    </lineage>
</organism>
<feature type="transmembrane region" description="Helical" evidence="13">
    <location>
        <begin position="565"/>
        <end position="583"/>
    </location>
</feature>
<evidence type="ECO:0000256" key="7">
    <source>
        <dbReference type="ARBA" id="ARBA00023040"/>
    </source>
</evidence>
<dbReference type="SUPFAM" id="SSF81321">
    <property type="entry name" value="Family A G protein-coupled receptor-like"/>
    <property type="match status" value="1"/>
</dbReference>
<evidence type="ECO:0000256" key="8">
    <source>
        <dbReference type="ARBA" id="ARBA00023136"/>
    </source>
</evidence>
<keyword evidence="8 13" id="KW-0472">Membrane</keyword>
<dbReference type="GO" id="GO:0004930">
    <property type="term" value="F:G protein-coupled receptor activity"/>
    <property type="evidence" value="ECO:0007669"/>
    <property type="project" value="UniProtKB-KW"/>
</dbReference>
<dbReference type="InterPro" id="IPR017452">
    <property type="entry name" value="GPCR_Rhodpsn_7TM"/>
</dbReference>
<dbReference type="GO" id="GO:0005886">
    <property type="term" value="C:plasma membrane"/>
    <property type="evidence" value="ECO:0007669"/>
    <property type="project" value="UniProtKB-SubCell"/>
</dbReference>
<keyword evidence="4" id="KW-0963">Cytoplasm</keyword>
<evidence type="ECO:0000256" key="5">
    <source>
        <dbReference type="ARBA" id="ARBA00022692"/>
    </source>
</evidence>
<feature type="transmembrane region" description="Helical" evidence="13">
    <location>
        <begin position="774"/>
        <end position="792"/>
    </location>
</feature>
<dbReference type="InterPro" id="IPR048256">
    <property type="entry name" value="Tektin-like"/>
</dbReference>
<sequence length="826" mass="93541">MEKITTGIRLSLETVVPGDRHQSSLTERSSTKVCEEMCALPVKPALRLGVPEWTSNNLELSSTAQHERHVSHQTRQESRALRNETTCQTNWDEADTNQRLSDRIWDVTQWRDALDVCAKKVDEEMDALTLCKEQMEQALVSTVVPLEVGTECLTLRDARSGFELVLDPADQELKTEVTLIQRVQQTLQQLIDKAFEHLCVLQENRQQLTADLQNKMDALDIDMTCLSLTRQSPQISLKPNPTRIPSGSCTPEEWLQFSQYNVARAEEAMHLSQQMREEMKLTRAQLQNELDKQRSATEFALRKRTHQEEQARDELDWQIKKTESEMSEMEADINSLDADLQAKTASLKLAHTRLENRTVRPGMDLCRDEKLSAEVQVPPQSDAAGLSRKQQALSLEQRSLNTRTRLLAPVLNTDKPPVPLVPLTNSSGRSHLQLLDHVGLVAEGGANFISVENNIVACYDTFNETQLQTTNEDASDHNRRANGFSNILRLTNEKTSDWYENSILGLNHWARTLQDDFLSLQSCTMLHSLLLAGYIVTFVLGVPSNILALCTFCRKVSRKATPIDVLLLNLTVSDLIFLAFLPFKMKEAVDNMTWSLPFWLCPVTGFVFYVTIYNSTLLLTAVAVERYLGVAFPLRYSLCRRPRYAVWASAIFWLVTLTNLSIVYIMPTAKIQNGSTPASCYLEFTPEELEIVLPVRLELFLVLFCVPFVICAFCYIKFILILSRLPNISRRKRLRAIGLALGTLLVFAVCFGPYNVSHVVGFARKESENWRNAALLSSTFNACLDPIIFYFSSATVRAMLKRCCKSVMAKMHIIKCQKPATDTDKT</sequence>
<keyword evidence="10" id="KW-0807">Transducer</keyword>
<dbReference type="GO" id="GO:0005737">
    <property type="term" value="C:cytoplasm"/>
    <property type="evidence" value="ECO:0007669"/>
    <property type="project" value="UniProtKB-SubCell"/>
</dbReference>
<dbReference type="Pfam" id="PF03148">
    <property type="entry name" value="Tektin"/>
    <property type="match status" value="1"/>
</dbReference>
<dbReference type="PANTHER" id="PTHR45822:SF3">
    <property type="entry name" value="FREE FATTY ACID RECEPTOR 3-LIKE-RELATED"/>
    <property type="match status" value="1"/>
</dbReference>
<evidence type="ECO:0000313" key="15">
    <source>
        <dbReference type="EMBL" id="KAK7898464.1"/>
    </source>
</evidence>
<comment type="caution">
    <text evidence="15">The sequence shown here is derived from an EMBL/GenBank/DDBJ whole genome shotgun (WGS) entry which is preliminary data.</text>
</comment>
<feature type="transmembrane region" description="Helical" evidence="13">
    <location>
        <begin position="603"/>
        <end position="624"/>
    </location>
</feature>
<keyword evidence="5 13" id="KW-0812">Transmembrane</keyword>
<evidence type="ECO:0000256" key="6">
    <source>
        <dbReference type="ARBA" id="ARBA00022989"/>
    </source>
</evidence>
<name>A0AAW0NJE7_9GOBI</name>
<protein>
    <recommendedName>
        <fullName evidence="14">G-protein coupled receptors family 1 profile domain-containing protein</fullName>
    </recommendedName>
</protein>
<gene>
    <name evidence="15" type="ORF">WMY93_019317</name>
</gene>
<feature type="compositionally biased region" description="Basic and acidic residues" evidence="12">
    <location>
        <begin position="65"/>
        <end position="82"/>
    </location>
</feature>
<evidence type="ECO:0000259" key="14">
    <source>
        <dbReference type="PROSITE" id="PS50262"/>
    </source>
</evidence>
<evidence type="ECO:0000256" key="2">
    <source>
        <dbReference type="ARBA" id="ARBA00004651"/>
    </source>
</evidence>
<proteinExistence type="predicted"/>
<keyword evidence="6 13" id="KW-1133">Transmembrane helix</keyword>
<dbReference type="InterPro" id="IPR000276">
    <property type="entry name" value="GPCR_Rhodpsn"/>
</dbReference>
<dbReference type="PRINTS" id="PR00237">
    <property type="entry name" value="GPCRRHODOPSN"/>
</dbReference>
<feature type="transmembrane region" description="Helical" evidence="13">
    <location>
        <begin position="529"/>
        <end position="553"/>
    </location>
</feature>
<keyword evidence="16" id="KW-1185">Reference proteome</keyword>
<feature type="transmembrane region" description="Helical" evidence="13">
    <location>
        <begin position="734"/>
        <end position="754"/>
    </location>
</feature>
<dbReference type="Gene3D" id="1.20.1070.10">
    <property type="entry name" value="Rhodopsin 7-helix transmembrane proteins"/>
    <property type="match status" value="1"/>
</dbReference>
<dbReference type="CDD" id="cd15170">
    <property type="entry name" value="7tmA_FFAR2_FFAR3"/>
    <property type="match status" value="1"/>
</dbReference>
<dbReference type="EMBL" id="JBBPFD010000014">
    <property type="protein sequence ID" value="KAK7898464.1"/>
    <property type="molecule type" value="Genomic_DNA"/>
</dbReference>
<dbReference type="PROSITE" id="PS50262">
    <property type="entry name" value="G_PROTEIN_RECEP_F1_2"/>
    <property type="match status" value="1"/>
</dbReference>
<keyword evidence="9" id="KW-0675">Receptor</keyword>
<evidence type="ECO:0000313" key="16">
    <source>
        <dbReference type="Proteomes" id="UP001460270"/>
    </source>
</evidence>
<evidence type="ECO:0000256" key="3">
    <source>
        <dbReference type="ARBA" id="ARBA00022475"/>
    </source>
</evidence>
<accession>A0AAW0NJE7</accession>
<dbReference type="PRINTS" id="PR01904">
    <property type="entry name" value="GPR40FAMILY"/>
</dbReference>
<dbReference type="Pfam" id="PF00001">
    <property type="entry name" value="7tm_1"/>
    <property type="match status" value="1"/>
</dbReference>
<evidence type="ECO:0000256" key="11">
    <source>
        <dbReference type="SAM" id="Coils"/>
    </source>
</evidence>
<feature type="transmembrane region" description="Helical" evidence="13">
    <location>
        <begin position="699"/>
        <end position="722"/>
    </location>
</feature>
<dbReference type="GO" id="GO:0005929">
    <property type="term" value="C:cilium"/>
    <property type="evidence" value="ECO:0007669"/>
    <property type="project" value="UniProtKB-ARBA"/>
</dbReference>
<evidence type="ECO:0000256" key="13">
    <source>
        <dbReference type="SAM" id="Phobius"/>
    </source>
</evidence>
<evidence type="ECO:0000256" key="10">
    <source>
        <dbReference type="ARBA" id="ARBA00023224"/>
    </source>
</evidence>
<keyword evidence="7" id="KW-0297">G-protein coupled receptor</keyword>
<reference evidence="16" key="1">
    <citation type="submission" date="2024-04" db="EMBL/GenBank/DDBJ databases">
        <title>Salinicola lusitanus LLJ914,a marine bacterium isolated from the Okinawa Trough.</title>
        <authorList>
            <person name="Li J."/>
        </authorList>
    </citation>
    <scope>NUCLEOTIDE SEQUENCE [LARGE SCALE GENOMIC DNA]</scope>
</reference>
<feature type="region of interest" description="Disordered" evidence="12">
    <location>
        <begin position="61"/>
        <end position="85"/>
    </location>
</feature>